<dbReference type="InterPro" id="IPR005174">
    <property type="entry name" value="KIB1-4_b-propeller"/>
</dbReference>
<dbReference type="Proteomes" id="UP000712600">
    <property type="component" value="Unassembled WGS sequence"/>
</dbReference>
<accession>A0A8S9MWY3</accession>
<organism evidence="2 3">
    <name type="scientific">Brassica cretica</name>
    <name type="common">Mustard</name>
    <dbReference type="NCBI Taxonomy" id="69181"/>
    <lineage>
        <taxon>Eukaryota</taxon>
        <taxon>Viridiplantae</taxon>
        <taxon>Streptophyta</taxon>
        <taxon>Embryophyta</taxon>
        <taxon>Tracheophyta</taxon>
        <taxon>Spermatophyta</taxon>
        <taxon>Magnoliopsida</taxon>
        <taxon>eudicotyledons</taxon>
        <taxon>Gunneridae</taxon>
        <taxon>Pentapetalae</taxon>
        <taxon>rosids</taxon>
        <taxon>malvids</taxon>
        <taxon>Brassicales</taxon>
        <taxon>Brassicaceae</taxon>
        <taxon>Brassiceae</taxon>
        <taxon>Brassica</taxon>
    </lineage>
</organism>
<proteinExistence type="predicted"/>
<dbReference type="PANTHER" id="PTHR44259">
    <property type="entry name" value="OS07G0183000 PROTEIN-RELATED"/>
    <property type="match status" value="1"/>
</dbReference>
<protein>
    <recommendedName>
        <fullName evidence="1">KIB1-4 beta-propeller domain-containing protein</fullName>
    </recommendedName>
</protein>
<dbReference type="AlphaFoldDB" id="A0A8S9MWY3"/>
<evidence type="ECO:0000313" key="3">
    <source>
        <dbReference type="Proteomes" id="UP000712600"/>
    </source>
</evidence>
<name>A0A8S9MWY3_BRACR</name>
<sequence>MSRFFFGLAKLSPVSSGVLAHKRRSFRLFSSSLATTITPYMSLGDTLKKHSPDDGTETRDVVFFDPVKEERLTITDKTFPQELVHSRQIGSSHGWGIFSRDGERSVCMSNVYHPLSPKSNPEIIPLPSLTALPDNQTGVVWNVAMSSSSPSDDDEDCVVAIKFLGNQLSLCRPNRDLRWTNVETLGMLETSNLMYSNRDQRFYLPAPGGNELYSWDLNLDKKNLSPELHQVVFRDLPELAESEWGLLDMVCSRTEHLVESASTGECFLVKCYAQGYPWSEKFKYMIRRFMVFREEETTQGRYMCYAEDIGDVCIFLSKSEAFCVQATSCPGLQPNSIYFIGKGFGIYSLADNKTIRSFKVPSSSGLYWLPPSCI</sequence>
<dbReference type="Pfam" id="PF03478">
    <property type="entry name" value="Beta-prop_KIB1-4"/>
    <property type="match status" value="1"/>
</dbReference>
<dbReference type="PANTHER" id="PTHR44259:SF89">
    <property type="entry name" value="DUF295 DOMAIN-CONTAINING PROTEIN-RELATED"/>
    <property type="match status" value="1"/>
</dbReference>
<reference evidence="2" key="1">
    <citation type="submission" date="2019-12" db="EMBL/GenBank/DDBJ databases">
        <title>Genome sequencing and annotation of Brassica cretica.</title>
        <authorList>
            <person name="Studholme D.J."/>
            <person name="Sarris P."/>
        </authorList>
    </citation>
    <scope>NUCLEOTIDE SEQUENCE</scope>
    <source>
        <strain evidence="2">PFS-109/04</strain>
        <tissue evidence="2">Leaf</tissue>
    </source>
</reference>
<comment type="caution">
    <text evidence="2">The sequence shown here is derived from an EMBL/GenBank/DDBJ whole genome shotgun (WGS) entry which is preliminary data.</text>
</comment>
<dbReference type="EMBL" id="QGKX02002183">
    <property type="protein sequence ID" value="KAF3488535.1"/>
    <property type="molecule type" value="Genomic_DNA"/>
</dbReference>
<gene>
    <name evidence="2" type="ORF">F2Q69_00053902</name>
</gene>
<evidence type="ECO:0000313" key="2">
    <source>
        <dbReference type="EMBL" id="KAF3488535.1"/>
    </source>
</evidence>
<dbReference type="InterPro" id="IPR050942">
    <property type="entry name" value="F-box_BR-signaling"/>
</dbReference>
<feature type="domain" description="KIB1-4 beta-propeller" evidence="1">
    <location>
        <begin position="76"/>
        <end position="347"/>
    </location>
</feature>
<evidence type="ECO:0000259" key="1">
    <source>
        <dbReference type="Pfam" id="PF03478"/>
    </source>
</evidence>